<evidence type="ECO:0000313" key="3">
    <source>
        <dbReference type="Proteomes" id="UP000727654"/>
    </source>
</evidence>
<protein>
    <submittedName>
        <fullName evidence="2">Uncharacterized protein</fullName>
    </submittedName>
</protein>
<evidence type="ECO:0000313" key="2">
    <source>
        <dbReference type="EMBL" id="CAG9182692.1"/>
    </source>
</evidence>
<feature type="compositionally biased region" description="Basic and acidic residues" evidence="1">
    <location>
        <begin position="1"/>
        <end position="47"/>
    </location>
</feature>
<comment type="caution">
    <text evidence="2">The sequence shown here is derived from an EMBL/GenBank/DDBJ whole genome shotgun (WGS) entry which is preliminary data.</text>
</comment>
<feature type="compositionally biased region" description="Basic and acidic residues" evidence="1">
    <location>
        <begin position="68"/>
        <end position="78"/>
    </location>
</feature>
<reference evidence="2 3" key="1">
    <citation type="submission" date="2021-08" db="EMBL/GenBank/DDBJ databases">
        <authorList>
            <person name="Peeters C."/>
        </authorList>
    </citation>
    <scope>NUCLEOTIDE SEQUENCE [LARGE SCALE GENOMIC DNA]</scope>
    <source>
        <strain evidence="2 3">LMG 23992</strain>
    </source>
</reference>
<dbReference type="RefSeq" id="WP_224082260.1">
    <property type="nucleotide sequence ID" value="NZ_CAJZAI010000018.1"/>
</dbReference>
<organism evidence="2 3">
    <name type="scientific">Cupriavidus laharis</name>
    <dbReference type="NCBI Taxonomy" id="151654"/>
    <lineage>
        <taxon>Bacteria</taxon>
        <taxon>Pseudomonadati</taxon>
        <taxon>Pseudomonadota</taxon>
        <taxon>Betaproteobacteria</taxon>
        <taxon>Burkholderiales</taxon>
        <taxon>Burkholderiaceae</taxon>
        <taxon>Cupriavidus</taxon>
    </lineage>
</organism>
<evidence type="ECO:0000256" key="1">
    <source>
        <dbReference type="SAM" id="MobiDB-lite"/>
    </source>
</evidence>
<sequence length="78" mass="8959">MSTHRQHEHDNQQDLKRTFRKGPDVDHERGKPGRDRRRDVEREHDIPDENGEPPSVRQRGGNPGAKEPPVEGGEHPNV</sequence>
<feature type="region of interest" description="Disordered" evidence="1">
    <location>
        <begin position="1"/>
        <end position="78"/>
    </location>
</feature>
<dbReference type="Proteomes" id="UP000727654">
    <property type="component" value="Unassembled WGS sequence"/>
</dbReference>
<dbReference type="EMBL" id="CAJZAI010000018">
    <property type="protein sequence ID" value="CAG9182692.1"/>
    <property type="molecule type" value="Genomic_DNA"/>
</dbReference>
<name>A0ABM8XR12_9BURK</name>
<accession>A0ABM8XR12</accession>
<keyword evidence="3" id="KW-1185">Reference proteome</keyword>
<gene>
    <name evidence="2" type="ORF">LMG23992_04801</name>
</gene>
<proteinExistence type="predicted"/>